<name>A0A438IG18_VITVI</name>
<protein>
    <submittedName>
        <fullName evidence="2">Uncharacterized protein</fullName>
    </submittedName>
</protein>
<dbReference type="InterPro" id="IPR036691">
    <property type="entry name" value="Endo/exonu/phosph_ase_sf"/>
</dbReference>
<evidence type="ECO:0000313" key="3">
    <source>
        <dbReference type="Proteomes" id="UP000288805"/>
    </source>
</evidence>
<dbReference type="SUPFAM" id="SSF56219">
    <property type="entry name" value="DNase I-like"/>
    <property type="match status" value="1"/>
</dbReference>
<accession>A0A438IG18</accession>
<feature type="compositionally biased region" description="Basic and acidic residues" evidence="1">
    <location>
        <begin position="41"/>
        <end position="57"/>
    </location>
</feature>
<dbReference type="PANTHER" id="PTHR46890">
    <property type="entry name" value="NON-LTR RETROLELEMENT REVERSE TRANSCRIPTASE-LIKE PROTEIN-RELATED"/>
    <property type="match status" value="1"/>
</dbReference>
<reference evidence="2 3" key="1">
    <citation type="journal article" date="2018" name="PLoS Genet.">
        <title>Population sequencing reveals clonal diversity and ancestral inbreeding in the grapevine cultivar Chardonnay.</title>
        <authorList>
            <person name="Roach M.J."/>
            <person name="Johnson D.L."/>
            <person name="Bohlmann J."/>
            <person name="van Vuuren H.J."/>
            <person name="Jones S.J."/>
            <person name="Pretorius I.S."/>
            <person name="Schmidt S.A."/>
            <person name="Borneman A.R."/>
        </authorList>
    </citation>
    <scope>NUCLEOTIDE SEQUENCE [LARGE SCALE GENOMIC DNA]</scope>
    <source>
        <strain evidence="3">cv. Chardonnay</strain>
        <tissue evidence="2">Leaf</tissue>
    </source>
</reference>
<proteinExistence type="predicted"/>
<feature type="compositionally biased region" description="Basic residues" evidence="1">
    <location>
        <begin position="58"/>
        <end position="67"/>
    </location>
</feature>
<dbReference type="EMBL" id="QGNW01000112">
    <property type="protein sequence ID" value="RVW95674.1"/>
    <property type="molecule type" value="Genomic_DNA"/>
</dbReference>
<dbReference type="AlphaFoldDB" id="A0A438IG18"/>
<sequence>MRLKKEKLKNRPCERPNRKKKPWHHRKGKRTLPKARAGIGVEEKIAGGRRKNCSEGRRRQKNPKRGTCRARMAETDLLQALLAVSEKDVTGKVRRKVGGECFLTTIRPTRKALGSGEGDRNENTVTGRFPGIDERGNREELVCPPILCLCVVWVNSFELREAQKGLPVRRARLLIGALKAAVNEDLQEKEDPGSSWDESSLAKFSKSLGFTTEGVEGEILKLLLRLKTRRDQGKKKEIPGMSRFDREETKMTKMSLGVVRSLGVGRFLEWGVLNARGAAGGVGGPFTWSGGLNSQAMSRLDRFLVLEDWEGHFNGVVQCTLPRPVSDHFPILLDGGGVKGGLSPSVKLKALKAILKSWNKDVFGKVGVNKKLALDKVDFWDAQEKLRPLSMEELEARKEAKGDFEKWALMEEDLLTDPGGWHPSMEGLDFNRIGDEEAARLEEICKEPEFNLLGPNPKKVGAEDLRDFKPISLVGGLYKLLAKVLANRLKKVVGKVVSLAQNAFVEGRQILDAALIANEAIDSLLKRNESGVLCKLDLEKWTGWISWCISTTSFSVLVNGTPAGCRVNGRSGDGALVSHLLFADDTLVFCEASED</sequence>
<comment type="caution">
    <text evidence="2">The sequence shown here is derived from an EMBL/GenBank/DDBJ whole genome shotgun (WGS) entry which is preliminary data.</text>
</comment>
<feature type="compositionally biased region" description="Basic residues" evidence="1">
    <location>
        <begin position="17"/>
        <end position="33"/>
    </location>
</feature>
<evidence type="ECO:0000256" key="1">
    <source>
        <dbReference type="SAM" id="MobiDB-lite"/>
    </source>
</evidence>
<organism evidence="2 3">
    <name type="scientific">Vitis vinifera</name>
    <name type="common">Grape</name>
    <dbReference type="NCBI Taxonomy" id="29760"/>
    <lineage>
        <taxon>Eukaryota</taxon>
        <taxon>Viridiplantae</taxon>
        <taxon>Streptophyta</taxon>
        <taxon>Embryophyta</taxon>
        <taxon>Tracheophyta</taxon>
        <taxon>Spermatophyta</taxon>
        <taxon>Magnoliopsida</taxon>
        <taxon>eudicotyledons</taxon>
        <taxon>Gunneridae</taxon>
        <taxon>Pentapetalae</taxon>
        <taxon>rosids</taxon>
        <taxon>Vitales</taxon>
        <taxon>Vitaceae</taxon>
        <taxon>Viteae</taxon>
        <taxon>Vitis</taxon>
    </lineage>
</organism>
<dbReference type="InterPro" id="IPR052343">
    <property type="entry name" value="Retrotransposon-Effector_Assoc"/>
</dbReference>
<evidence type="ECO:0000313" key="2">
    <source>
        <dbReference type="EMBL" id="RVW95674.1"/>
    </source>
</evidence>
<dbReference type="Proteomes" id="UP000288805">
    <property type="component" value="Unassembled WGS sequence"/>
</dbReference>
<dbReference type="PANTHER" id="PTHR46890:SF50">
    <property type="entry name" value="RNA-DIRECTED DNA POLYMERASE, EUKARYOTA, REVERSE TRANSCRIPTASE ZINC-BINDING DOMAIN PROTEIN-RELATED"/>
    <property type="match status" value="1"/>
</dbReference>
<gene>
    <name evidence="2" type="ORF">CK203_031653</name>
</gene>
<feature type="region of interest" description="Disordered" evidence="1">
    <location>
        <begin position="1"/>
        <end position="67"/>
    </location>
</feature>